<evidence type="ECO:0000256" key="7">
    <source>
        <dbReference type="ARBA" id="ARBA00022729"/>
    </source>
</evidence>
<evidence type="ECO:0000256" key="8">
    <source>
        <dbReference type="ARBA" id="ARBA00023004"/>
    </source>
</evidence>
<dbReference type="Gene3D" id="2.40.170.20">
    <property type="entry name" value="TonB-dependent receptor, beta-barrel domain"/>
    <property type="match status" value="1"/>
</dbReference>
<accession>A0A562LUX7</accession>
<feature type="domain" description="TonB-dependent receptor plug" evidence="18">
    <location>
        <begin position="96"/>
        <end position="202"/>
    </location>
</feature>
<keyword evidence="10 15" id="KW-0798">TonB box</keyword>
<comment type="similarity">
    <text evidence="2 14 15">Belongs to the TonB-dependent receptor family.</text>
</comment>
<dbReference type="GO" id="GO:0015891">
    <property type="term" value="P:siderophore transport"/>
    <property type="evidence" value="ECO:0007669"/>
    <property type="project" value="InterPro"/>
</dbReference>
<keyword evidence="4 14" id="KW-1134">Transmembrane beta strand</keyword>
<comment type="subcellular location">
    <subcellularLocation>
        <location evidence="1 14">Cell outer membrane</location>
        <topology evidence="1 14">Multi-pass membrane protein</topology>
    </subcellularLocation>
</comment>
<keyword evidence="3 14" id="KW-0813">Transport</keyword>
<evidence type="ECO:0000256" key="11">
    <source>
        <dbReference type="ARBA" id="ARBA00023136"/>
    </source>
</evidence>
<evidence type="ECO:0000259" key="17">
    <source>
        <dbReference type="Pfam" id="PF00593"/>
    </source>
</evidence>
<keyword evidence="9" id="KW-0406">Ion transport</keyword>
<dbReference type="AlphaFoldDB" id="A0A562LUX7"/>
<keyword evidence="8" id="KW-0408">Iron</keyword>
<evidence type="ECO:0000256" key="15">
    <source>
        <dbReference type="RuleBase" id="RU003357"/>
    </source>
</evidence>
<dbReference type="PROSITE" id="PS52016">
    <property type="entry name" value="TONB_DEPENDENT_REC_3"/>
    <property type="match status" value="1"/>
</dbReference>
<protein>
    <submittedName>
        <fullName evidence="19">Iron complex outermembrane receptor protein</fullName>
    </submittedName>
</protein>
<keyword evidence="12 19" id="KW-0675">Receptor</keyword>
<evidence type="ECO:0000256" key="12">
    <source>
        <dbReference type="ARBA" id="ARBA00023170"/>
    </source>
</evidence>
<evidence type="ECO:0000313" key="20">
    <source>
        <dbReference type="Proteomes" id="UP000317176"/>
    </source>
</evidence>
<name>A0A562LUX7_9BRAD</name>
<dbReference type="Proteomes" id="UP000317176">
    <property type="component" value="Unassembled WGS sequence"/>
</dbReference>
<keyword evidence="13 14" id="KW-0998">Cell outer membrane</keyword>
<dbReference type="GO" id="GO:0015344">
    <property type="term" value="F:siderophore uptake transmembrane transporter activity"/>
    <property type="evidence" value="ECO:0007669"/>
    <property type="project" value="TreeGrafter"/>
</dbReference>
<dbReference type="InterPro" id="IPR000531">
    <property type="entry name" value="Beta-barrel_TonB"/>
</dbReference>
<feature type="domain" description="TonB-dependent receptor-like beta-barrel" evidence="17">
    <location>
        <begin position="276"/>
        <end position="716"/>
    </location>
</feature>
<gene>
    <name evidence="19" type="ORF">IQ17_00598</name>
</gene>
<dbReference type="GO" id="GO:0038023">
    <property type="term" value="F:signaling receptor activity"/>
    <property type="evidence" value="ECO:0007669"/>
    <property type="project" value="InterPro"/>
</dbReference>
<evidence type="ECO:0000313" key="19">
    <source>
        <dbReference type="EMBL" id="TWI11447.1"/>
    </source>
</evidence>
<organism evidence="19 20">
    <name type="scientific">Bradyrhizobium daqingense</name>
    <dbReference type="NCBI Taxonomy" id="993502"/>
    <lineage>
        <taxon>Bacteria</taxon>
        <taxon>Pseudomonadati</taxon>
        <taxon>Pseudomonadota</taxon>
        <taxon>Alphaproteobacteria</taxon>
        <taxon>Hyphomicrobiales</taxon>
        <taxon>Nitrobacteraceae</taxon>
        <taxon>Bradyrhizobium</taxon>
    </lineage>
</organism>
<proteinExistence type="inferred from homology"/>
<keyword evidence="11 14" id="KW-0472">Membrane</keyword>
<dbReference type="InterPro" id="IPR039426">
    <property type="entry name" value="TonB-dep_rcpt-like"/>
</dbReference>
<keyword evidence="5" id="KW-0410">Iron transport</keyword>
<evidence type="ECO:0000256" key="2">
    <source>
        <dbReference type="ARBA" id="ARBA00009810"/>
    </source>
</evidence>
<feature type="compositionally biased region" description="Polar residues" evidence="16">
    <location>
        <begin position="95"/>
        <end position="109"/>
    </location>
</feature>
<dbReference type="Gene3D" id="2.170.130.10">
    <property type="entry name" value="TonB-dependent receptor, plug domain"/>
    <property type="match status" value="1"/>
</dbReference>
<feature type="compositionally biased region" description="Low complexity" evidence="16">
    <location>
        <begin position="82"/>
        <end position="94"/>
    </location>
</feature>
<dbReference type="InterPro" id="IPR012910">
    <property type="entry name" value="Plug_dom"/>
</dbReference>
<evidence type="ECO:0000256" key="1">
    <source>
        <dbReference type="ARBA" id="ARBA00004571"/>
    </source>
</evidence>
<evidence type="ECO:0000256" key="13">
    <source>
        <dbReference type="ARBA" id="ARBA00023237"/>
    </source>
</evidence>
<dbReference type="EMBL" id="VLKL01000001">
    <property type="protein sequence ID" value="TWI11447.1"/>
    <property type="molecule type" value="Genomic_DNA"/>
</dbReference>
<dbReference type="InterPro" id="IPR036942">
    <property type="entry name" value="Beta-barrel_TonB_sf"/>
</dbReference>
<reference evidence="19 20" key="1">
    <citation type="journal article" date="2015" name="Stand. Genomic Sci.">
        <title>Genomic Encyclopedia of Bacterial and Archaeal Type Strains, Phase III: the genomes of soil and plant-associated and newly described type strains.</title>
        <authorList>
            <person name="Whitman W.B."/>
            <person name="Woyke T."/>
            <person name="Klenk H.P."/>
            <person name="Zhou Y."/>
            <person name="Lilburn T.G."/>
            <person name="Beck B.J."/>
            <person name="De Vos P."/>
            <person name="Vandamme P."/>
            <person name="Eisen J.A."/>
            <person name="Garrity G."/>
            <person name="Hugenholtz P."/>
            <person name="Kyrpides N.C."/>
        </authorList>
    </citation>
    <scope>NUCLEOTIDE SEQUENCE [LARGE SCALE GENOMIC DNA]</scope>
    <source>
        <strain evidence="19 20">CGMCC 1.10947</strain>
    </source>
</reference>
<dbReference type="Pfam" id="PF07715">
    <property type="entry name" value="Plug"/>
    <property type="match status" value="1"/>
</dbReference>
<evidence type="ECO:0000256" key="16">
    <source>
        <dbReference type="SAM" id="MobiDB-lite"/>
    </source>
</evidence>
<dbReference type="GO" id="GO:0009279">
    <property type="term" value="C:cell outer membrane"/>
    <property type="evidence" value="ECO:0007669"/>
    <property type="project" value="UniProtKB-SubCell"/>
</dbReference>
<keyword evidence="20" id="KW-1185">Reference proteome</keyword>
<evidence type="ECO:0000256" key="4">
    <source>
        <dbReference type="ARBA" id="ARBA00022452"/>
    </source>
</evidence>
<comment type="caution">
    <text evidence="19">The sequence shown here is derived from an EMBL/GenBank/DDBJ whole genome shotgun (WGS) entry which is preliminary data.</text>
</comment>
<keyword evidence="6 14" id="KW-0812">Transmembrane</keyword>
<dbReference type="PANTHER" id="PTHR32552">
    <property type="entry name" value="FERRICHROME IRON RECEPTOR-RELATED"/>
    <property type="match status" value="1"/>
</dbReference>
<keyword evidence="7" id="KW-0732">Signal</keyword>
<dbReference type="InterPro" id="IPR010105">
    <property type="entry name" value="TonB_sidphr_rcpt"/>
</dbReference>
<dbReference type="Pfam" id="PF00593">
    <property type="entry name" value="TonB_dep_Rec_b-barrel"/>
    <property type="match status" value="1"/>
</dbReference>
<evidence type="ECO:0000256" key="5">
    <source>
        <dbReference type="ARBA" id="ARBA00022496"/>
    </source>
</evidence>
<evidence type="ECO:0000256" key="14">
    <source>
        <dbReference type="PROSITE-ProRule" id="PRU01360"/>
    </source>
</evidence>
<dbReference type="InterPro" id="IPR037066">
    <property type="entry name" value="Plug_dom_sf"/>
</dbReference>
<evidence type="ECO:0000256" key="6">
    <source>
        <dbReference type="ARBA" id="ARBA00022692"/>
    </source>
</evidence>
<dbReference type="FunFam" id="2.170.130.10:FF:000001">
    <property type="entry name" value="Catecholate siderophore TonB-dependent receptor"/>
    <property type="match status" value="1"/>
</dbReference>
<evidence type="ECO:0000259" key="18">
    <source>
        <dbReference type="Pfam" id="PF07715"/>
    </source>
</evidence>
<feature type="compositionally biased region" description="Low complexity" evidence="16">
    <location>
        <begin position="39"/>
        <end position="68"/>
    </location>
</feature>
<dbReference type="SUPFAM" id="SSF56935">
    <property type="entry name" value="Porins"/>
    <property type="match status" value="1"/>
</dbReference>
<evidence type="ECO:0000256" key="9">
    <source>
        <dbReference type="ARBA" id="ARBA00023065"/>
    </source>
</evidence>
<feature type="region of interest" description="Disordered" evidence="16">
    <location>
        <begin position="28"/>
        <end position="109"/>
    </location>
</feature>
<dbReference type="CDD" id="cd01347">
    <property type="entry name" value="ligand_gated_channel"/>
    <property type="match status" value="1"/>
</dbReference>
<evidence type="ECO:0000256" key="3">
    <source>
        <dbReference type="ARBA" id="ARBA00022448"/>
    </source>
</evidence>
<sequence length="747" mass="81095">MLGSTAFLALEAPAFAQNSMLPPVTVAAPQGQRAARNVTSQRQQSAARRSARTRTNSNAPAPAAPLAAGSPTGRQDTRDQMAATSQSTATKTSTPVLETPQSVTTVTRRQIDEQNPQTVGNALQYTAGVLSERDATSRYDSVFLRGIGGFGTSTNFVSFLDGLKLPRGQAFAVTSIDAFLLDRIEVIKGPSAVLYGQISPGGLVNLVSRQPSDIPYNEARIEGGSYGRIQGGITSQGALDAAHQWLYSISAIGRMSGTRYDDVDERRFGVAPAITWRPDADTQLTVSGFYQRDPKGGYFNSLYPQSLAPAAYRPYLNRNLNIGDPGFDRFDREQAGLGYVFDRRVNEVVSFHSALRYSKVDTDFQSLQMAGALTAAGTIPRAAIRSIESADGIAADNRLRFDFRTSVVEHTVLAGWDQQNTHSSWLYQFGGATSLDVVNPAYYQPVGTLFPVINNDQSLSQTGIYVQDQMKFGGFRLTLGTRHDWTEQNTDNRISSTKQSQESDKQTYRAGLLYLFDNGLAPYVSYSTSFEPTIGVGSNGLPFVPTTGEQYQGGLKYKPAFADMLFTAAVFDLRQQNTLTPSAVPGLSVQQGEIRSRGVELEARGKITENIEIVAASTFLDTKVTRSTDLSAIGKRPQAVPTHFESLWANYSFLTGGLAGPTIGGGVRSVGPSYGDDINSLVSPGYVVFDAAVRYDLVNLVRAWKGAEVSLNVTNLFDQSYYTSCSSNIYCQFGNGRLALAGLRYRW</sequence>
<dbReference type="PANTHER" id="PTHR32552:SF68">
    <property type="entry name" value="FERRICHROME OUTER MEMBRANE TRANSPORTER_PHAGE RECEPTOR"/>
    <property type="match status" value="1"/>
</dbReference>
<evidence type="ECO:0000256" key="10">
    <source>
        <dbReference type="ARBA" id="ARBA00023077"/>
    </source>
</evidence>
<dbReference type="NCBIfam" id="TIGR01783">
    <property type="entry name" value="TonB-siderophor"/>
    <property type="match status" value="1"/>
</dbReference>